<evidence type="ECO:0000313" key="14">
    <source>
        <dbReference type="EMBL" id="CAB4662235.1"/>
    </source>
</evidence>
<evidence type="ECO:0000313" key="16">
    <source>
        <dbReference type="EMBL" id="CAB4996586.1"/>
    </source>
</evidence>
<feature type="domain" description="DAGKc" evidence="12">
    <location>
        <begin position="1"/>
        <end position="131"/>
    </location>
</feature>
<evidence type="ECO:0000256" key="7">
    <source>
        <dbReference type="ARBA" id="ARBA00022840"/>
    </source>
</evidence>
<evidence type="ECO:0000256" key="5">
    <source>
        <dbReference type="ARBA" id="ARBA00022741"/>
    </source>
</evidence>
<dbReference type="PROSITE" id="PS50146">
    <property type="entry name" value="DAGK"/>
    <property type="match status" value="1"/>
</dbReference>
<name>A0A6J6Z7J2_9ZZZZ</name>
<dbReference type="Pfam" id="PF19279">
    <property type="entry name" value="YegS_C"/>
    <property type="match status" value="1"/>
</dbReference>
<dbReference type="EMBL" id="CAFBOX010000069">
    <property type="protein sequence ID" value="CAB4996586.1"/>
    <property type="molecule type" value="Genomic_DNA"/>
</dbReference>
<evidence type="ECO:0000313" key="13">
    <source>
        <dbReference type="EMBL" id="CAB4533232.1"/>
    </source>
</evidence>
<dbReference type="Gene3D" id="2.60.200.40">
    <property type="match status" value="1"/>
</dbReference>
<keyword evidence="6" id="KW-0418">Kinase</keyword>
<keyword evidence="8" id="KW-0460">Magnesium</keyword>
<protein>
    <submittedName>
        <fullName evidence="15">Unannotated protein</fullName>
    </submittedName>
</protein>
<evidence type="ECO:0000256" key="6">
    <source>
        <dbReference type="ARBA" id="ARBA00022777"/>
    </source>
</evidence>
<dbReference type="InterPro" id="IPR017438">
    <property type="entry name" value="ATP-NAD_kinase_N"/>
</dbReference>
<keyword evidence="2" id="KW-0444">Lipid biosynthesis</keyword>
<keyword evidence="10" id="KW-0594">Phospholipid biosynthesis</keyword>
<dbReference type="GO" id="GO:0005886">
    <property type="term" value="C:plasma membrane"/>
    <property type="evidence" value="ECO:0007669"/>
    <property type="project" value="TreeGrafter"/>
</dbReference>
<gene>
    <name evidence="13" type="ORF">UFOPK1438_00031</name>
    <name evidence="14" type="ORF">UFOPK2329_00018</name>
    <name evidence="15" type="ORF">UFOPK3166_00175</name>
    <name evidence="16" type="ORF">UFOPK4035_00530</name>
    <name evidence="17" type="ORF">UFOPK4087_00082</name>
    <name evidence="18" type="ORF">UFOPK4424_00064</name>
</gene>
<evidence type="ECO:0000256" key="1">
    <source>
        <dbReference type="ARBA" id="ARBA00001946"/>
    </source>
</evidence>
<dbReference type="GO" id="GO:0005524">
    <property type="term" value="F:ATP binding"/>
    <property type="evidence" value="ECO:0007669"/>
    <property type="project" value="UniProtKB-KW"/>
</dbReference>
<evidence type="ECO:0000313" key="17">
    <source>
        <dbReference type="EMBL" id="CAB5004321.1"/>
    </source>
</evidence>
<proteinExistence type="predicted"/>
<dbReference type="InterPro" id="IPR050187">
    <property type="entry name" value="Lipid_Phosphate_FormReg"/>
</dbReference>
<dbReference type="GO" id="GO:0008654">
    <property type="term" value="P:phospholipid biosynthetic process"/>
    <property type="evidence" value="ECO:0007669"/>
    <property type="project" value="UniProtKB-KW"/>
</dbReference>
<dbReference type="EMBL" id="CAFBPH010000008">
    <property type="protein sequence ID" value="CAB5004321.1"/>
    <property type="molecule type" value="Genomic_DNA"/>
</dbReference>
<dbReference type="EMBL" id="CAFBRW010000005">
    <property type="protein sequence ID" value="CAB5109096.1"/>
    <property type="molecule type" value="Genomic_DNA"/>
</dbReference>
<dbReference type="GO" id="GO:0004143">
    <property type="term" value="F:ATP-dependent diacylglycerol kinase activity"/>
    <property type="evidence" value="ECO:0007669"/>
    <property type="project" value="TreeGrafter"/>
</dbReference>
<dbReference type="GO" id="GO:0046872">
    <property type="term" value="F:metal ion binding"/>
    <property type="evidence" value="ECO:0007669"/>
    <property type="project" value="UniProtKB-KW"/>
</dbReference>
<evidence type="ECO:0000256" key="11">
    <source>
        <dbReference type="ARBA" id="ARBA00023264"/>
    </source>
</evidence>
<evidence type="ECO:0000313" key="15">
    <source>
        <dbReference type="EMBL" id="CAB4817791.1"/>
    </source>
</evidence>
<evidence type="ECO:0000256" key="3">
    <source>
        <dbReference type="ARBA" id="ARBA00022679"/>
    </source>
</evidence>
<evidence type="ECO:0000256" key="2">
    <source>
        <dbReference type="ARBA" id="ARBA00022516"/>
    </source>
</evidence>
<keyword evidence="4" id="KW-0479">Metal-binding</keyword>
<dbReference type="EMBL" id="CAEZWZ010000001">
    <property type="protein sequence ID" value="CAB4662235.1"/>
    <property type="molecule type" value="Genomic_DNA"/>
</dbReference>
<dbReference type="SMART" id="SM00046">
    <property type="entry name" value="DAGKc"/>
    <property type="match status" value="1"/>
</dbReference>
<dbReference type="Pfam" id="PF00781">
    <property type="entry name" value="DAGK_cat"/>
    <property type="match status" value="1"/>
</dbReference>
<dbReference type="EMBL" id="CAFABD010000014">
    <property type="protein sequence ID" value="CAB4817791.1"/>
    <property type="molecule type" value="Genomic_DNA"/>
</dbReference>
<dbReference type="InterPro" id="IPR001206">
    <property type="entry name" value="Diacylglycerol_kinase_cat_dom"/>
</dbReference>
<keyword evidence="7" id="KW-0067">ATP-binding</keyword>
<evidence type="ECO:0000256" key="10">
    <source>
        <dbReference type="ARBA" id="ARBA00023209"/>
    </source>
</evidence>
<reference evidence="15" key="1">
    <citation type="submission" date="2020-05" db="EMBL/GenBank/DDBJ databases">
        <authorList>
            <person name="Chiriac C."/>
            <person name="Salcher M."/>
            <person name="Ghai R."/>
            <person name="Kavagutti S V."/>
        </authorList>
    </citation>
    <scope>NUCLEOTIDE SEQUENCE</scope>
</reference>
<keyword evidence="5" id="KW-0547">Nucleotide-binding</keyword>
<evidence type="ECO:0000256" key="9">
    <source>
        <dbReference type="ARBA" id="ARBA00023098"/>
    </source>
</evidence>
<evidence type="ECO:0000256" key="8">
    <source>
        <dbReference type="ARBA" id="ARBA00022842"/>
    </source>
</evidence>
<comment type="cofactor">
    <cofactor evidence="1">
        <name>Mg(2+)</name>
        <dbReference type="ChEBI" id="CHEBI:18420"/>
    </cofactor>
</comment>
<evidence type="ECO:0000256" key="4">
    <source>
        <dbReference type="ARBA" id="ARBA00022723"/>
    </source>
</evidence>
<dbReference type="InterPro" id="IPR005218">
    <property type="entry name" value="Diacylglycerol/lipid_kinase"/>
</dbReference>
<keyword evidence="3" id="KW-0808">Transferase</keyword>
<sequence>MWLIAINPTSGQGRGATMGTKVAGFCSSRGIDYEIVTGVNAHSLSTSLKEKISRDRILIDGIIAVGGDGLAHLILQSAVPANIPIAFIPGGTGNDFVRTLGWSLDEITAYLQRVFETNPVNIDLGLVDGEWFAAVLSSGFDAIVNERANILKWPKGPMRYNAAIALELPKFKPVHYEIELDDQVISTQAMLIAIGNGSSYGGGMKVCPDASIQDGLFDVMILRPVSIPEFIRVFPKVYSGKHIHHPEVDVYRSKRVRIEADTVAYADGERIGQLPISAECVMGALSTWIP</sequence>
<dbReference type="EMBL" id="CAEZSM010000002">
    <property type="protein sequence ID" value="CAB4533232.1"/>
    <property type="molecule type" value="Genomic_DNA"/>
</dbReference>
<evidence type="ECO:0000259" key="12">
    <source>
        <dbReference type="PROSITE" id="PS50146"/>
    </source>
</evidence>
<dbReference type="InterPro" id="IPR045540">
    <property type="entry name" value="YegS/DAGK_C"/>
</dbReference>
<dbReference type="PANTHER" id="PTHR12358">
    <property type="entry name" value="SPHINGOSINE KINASE"/>
    <property type="match status" value="1"/>
</dbReference>
<evidence type="ECO:0000313" key="18">
    <source>
        <dbReference type="EMBL" id="CAB5109096.1"/>
    </source>
</evidence>
<organism evidence="15">
    <name type="scientific">freshwater metagenome</name>
    <dbReference type="NCBI Taxonomy" id="449393"/>
    <lineage>
        <taxon>unclassified sequences</taxon>
        <taxon>metagenomes</taxon>
        <taxon>ecological metagenomes</taxon>
    </lineage>
</organism>
<dbReference type="NCBIfam" id="TIGR00147">
    <property type="entry name" value="YegS/Rv2252/BmrU family lipid kinase"/>
    <property type="match status" value="1"/>
</dbReference>
<keyword evidence="11" id="KW-1208">Phospholipid metabolism</keyword>
<accession>A0A6J6Z7J2</accession>
<dbReference type="SUPFAM" id="SSF111331">
    <property type="entry name" value="NAD kinase/diacylglycerol kinase-like"/>
    <property type="match status" value="1"/>
</dbReference>
<dbReference type="PANTHER" id="PTHR12358:SF106">
    <property type="entry name" value="LIPID KINASE YEGS"/>
    <property type="match status" value="1"/>
</dbReference>
<dbReference type="AlphaFoldDB" id="A0A6J6Z7J2"/>
<dbReference type="InterPro" id="IPR016064">
    <property type="entry name" value="NAD/diacylglycerol_kinase_sf"/>
</dbReference>
<dbReference type="Gene3D" id="3.40.50.10330">
    <property type="entry name" value="Probable inorganic polyphosphate/atp-NAD kinase, domain 1"/>
    <property type="match status" value="1"/>
</dbReference>
<keyword evidence="9" id="KW-0443">Lipid metabolism</keyword>